<keyword evidence="3" id="KW-1185">Reference proteome</keyword>
<evidence type="ECO:0000313" key="2">
    <source>
        <dbReference type="EMBL" id="MFC7317606.1"/>
    </source>
</evidence>
<evidence type="ECO:0000313" key="3">
    <source>
        <dbReference type="Proteomes" id="UP001596547"/>
    </source>
</evidence>
<comment type="caution">
    <text evidence="2">The sequence shown here is derived from an EMBL/GenBank/DDBJ whole genome shotgun (WGS) entry which is preliminary data.</text>
</comment>
<dbReference type="AlphaFoldDB" id="A0ABD6ABR6"/>
<feature type="transmembrane region" description="Helical" evidence="1">
    <location>
        <begin position="6"/>
        <end position="27"/>
    </location>
</feature>
<dbReference type="RefSeq" id="WP_276303147.1">
    <property type="nucleotide sequence ID" value="NZ_CP119992.1"/>
</dbReference>
<sequence length="70" mass="7175">MFDKVVNGLVAAVFAVFTFAIVAVLFGADTSLITNLTTAAVDIIVRVGVLAIIGTVFYTLGKGLLKSVGA</sequence>
<organism evidence="2 3">
    <name type="scientific">Halomarina halobia</name>
    <dbReference type="NCBI Taxonomy" id="3033386"/>
    <lineage>
        <taxon>Archaea</taxon>
        <taxon>Methanobacteriati</taxon>
        <taxon>Methanobacteriota</taxon>
        <taxon>Stenosarchaea group</taxon>
        <taxon>Halobacteria</taxon>
        <taxon>Halobacteriales</taxon>
        <taxon>Natronomonadaceae</taxon>
        <taxon>Halomarina</taxon>
    </lineage>
</organism>
<protein>
    <submittedName>
        <fullName evidence="2">Uncharacterized protein</fullName>
    </submittedName>
</protein>
<keyword evidence="1" id="KW-1133">Transmembrane helix</keyword>
<name>A0ABD6ABR6_9EURY</name>
<accession>A0ABD6ABR6</accession>
<dbReference type="EMBL" id="JBHTBF010000002">
    <property type="protein sequence ID" value="MFC7317606.1"/>
    <property type="molecule type" value="Genomic_DNA"/>
</dbReference>
<keyword evidence="1" id="KW-0812">Transmembrane</keyword>
<dbReference type="GeneID" id="79315715"/>
<evidence type="ECO:0000256" key="1">
    <source>
        <dbReference type="SAM" id="Phobius"/>
    </source>
</evidence>
<keyword evidence="1" id="KW-0472">Membrane</keyword>
<dbReference type="Proteomes" id="UP001596547">
    <property type="component" value="Unassembled WGS sequence"/>
</dbReference>
<feature type="transmembrane region" description="Helical" evidence="1">
    <location>
        <begin position="39"/>
        <end position="60"/>
    </location>
</feature>
<reference evidence="2 3" key="1">
    <citation type="journal article" date="2019" name="Int. J. Syst. Evol. Microbiol.">
        <title>The Global Catalogue of Microorganisms (GCM) 10K type strain sequencing project: providing services to taxonomists for standard genome sequencing and annotation.</title>
        <authorList>
            <consortium name="The Broad Institute Genomics Platform"/>
            <consortium name="The Broad Institute Genome Sequencing Center for Infectious Disease"/>
            <person name="Wu L."/>
            <person name="Ma J."/>
        </authorList>
    </citation>
    <scope>NUCLEOTIDE SEQUENCE [LARGE SCALE GENOMIC DNA]</scope>
    <source>
        <strain evidence="2 3">PSR21</strain>
    </source>
</reference>
<gene>
    <name evidence="2" type="ORF">ACFQPE_12535</name>
</gene>
<proteinExistence type="predicted"/>